<evidence type="ECO:0000256" key="6">
    <source>
        <dbReference type="RuleBase" id="RU364101"/>
    </source>
</evidence>
<comment type="subcellular location">
    <subcellularLocation>
        <location evidence="1">Endoplasmic reticulum</location>
    </subcellularLocation>
    <subcellularLocation>
        <location evidence="6">Golgi apparatus membrane</location>
    </subcellularLocation>
</comment>
<evidence type="ECO:0000256" key="2">
    <source>
        <dbReference type="ARBA" id="ARBA00005927"/>
    </source>
</evidence>
<accession>A0A5J4ZTI6</accession>
<evidence type="ECO:0000259" key="8">
    <source>
        <dbReference type="Pfam" id="PF12931"/>
    </source>
</evidence>
<dbReference type="GO" id="GO:0007030">
    <property type="term" value="P:Golgi organization"/>
    <property type="evidence" value="ECO:0007669"/>
    <property type="project" value="TreeGrafter"/>
</dbReference>
<keyword evidence="3 6" id="KW-0813">Transport</keyword>
<dbReference type="GO" id="GO:0000139">
    <property type="term" value="C:Golgi membrane"/>
    <property type="evidence" value="ECO:0007669"/>
    <property type="project" value="UniProtKB-SubCell"/>
</dbReference>
<evidence type="ECO:0000256" key="3">
    <source>
        <dbReference type="ARBA" id="ARBA00022448"/>
    </source>
</evidence>
<gene>
    <name evidence="10" type="ORF">F0562_014733</name>
</gene>
<feature type="compositionally biased region" description="Low complexity" evidence="7">
    <location>
        <begin position="943"/>
        <end position="956"/>
    </location>
</feature>
<evidence type="ECO:0000256" key="7">
    <source>
        <dbReference type="SAM" id="MobiDB-lite"/>
    </source>
</evidence>
<dbReference type="GO" id="GO:0070971">
    <property type="term" value="C:endoplasmic reticulum exit site"/>
    <property type="evidence" value="ECO:0007669"/>
    <property type="project" value="TreeGrafter"/>
</dbReference>
<dbReference type="EMBL" id="CM018049">
    <property type="protein sequence ID" value="KAA8520477.1"/>
    <property type="molecule type" value="Genomic_DNA"/>
</dbReference>
<protein>
    <recommendedName>
        <fullName evidence="6">Protein transport protein sec16</fullName>
    </recommendedName>
</protein>
<dbReference type="Gene3D" id="1.25.40.1030">
    <property type="match status" value="1"/>
</dbReference>
<dbReference type="InterPro" id="IPR024340">
    <property type="entry name" value="Sec16_CCD"/>
</dbReference>
<dbReference type="OrthoDB" id="8918678at2759"/>
<dbReference type="PANTHER" id="PTHR13402">
    <property type="entry name" value="RGPR-RELATED"/>
    <property type="match status" value="1"/>
</dbReference>
<reference evidence="10 11" key="1">
    <citation type="submission" date="2019-09" db="EMBL/GenBank/DDBJ databases">
        <title>A chromosome-level genome assembly of the Chinese tupelo Nyssa sinensis.</title>
        <authorList>
            <person name="Yang X."/>
            <person name="Kang M."/>
            <person name="Yang Y."/>
            <person name="Xiong H."/>
            <person name="Wang M."/>
            <person name="Zhang Z."/>
            <person name="Wang Z."/>
            <person name="Wu H."/>
            <person name="Ma T."/>
            <person name="Liu J."/>
            <person name="Xi Z."/>
        </authorList>
    </citation>
    <scope>NUCLEOTIDE SEQUENCE [LARGE SCALE GENOMIC DNA]</scope>
    <source>
        <strain evidence="10">J267</strain>
        <tissue evidence="10">Leaf</tissue>
    </source>
</reference>
<dbReference type="CDD" id="cd09233">
    <property type="entry name" value="ACE1-Sec16-like"/>
    <property type="match status" value="1"/>
</dbReference>
<dbReference type="Proteomes" id="UP000325577">
    <property type="component" value="Linkage Group LG6"/>
</dbReference>
<feature type="domain" description="Sec16 Sec23-binding" evidence="8">
    <location>
        <begin position="634"/>
        <end position="896"/>
    </location>
</feature>
<keyword evidence="6" id="KW-0653">Protein transport</keyword>
<feature type="compositionally biased region" description="Polar residues" evidence="7">
    <location>
        <begin position="967"/>
        <end position="976"/>
    </location>
</feature>
<feature type="compositionally biased region" description="Polar residues" evidence="7">
    <location>
        <begin position="918"/>
        <end position="927"/>
    </location>
</feature>
<feature type="region of interest" description="Disordered" evidence="7">
    <location>
        <begin position="1196"/>
        <end position="1219"/>
    </location>
</feature>
<keyword evidence="6" id="KW-0472">Membrane</keyword>
<keyword evidence="11" id="KW-1185">Reference proteome</keyword>
<feature type="compositionally biased region" description="Polar residues" evidence="7">
    <location>
        <begin position="1245"/>
        <end position="1259"/>
    </location>
</feature>
<feature type="compositionally biased region" description="Acidic residues" evidence="7">
    <location>
        <begin position="1294"/>
        <end position="1303"/>
    </location>
</feature>
<dbReference type="GO" id="GO:0012507">
    <property type="term" value="C:ER to Golgi transport vesicle membrane"/>
    <property type="evidence" value="ECO:0007669"/>
    <property type="project" value="TreeGrafter"/>
</dbReference>
<sequence length="1303" mass="141383">MASPPFQVEDQAEEEFFDKLVDEDDTGFTGSGHVEDSDEVRAFSNLSIGEVSAAGVDPGSNVGFGVNENGCGDGVVSAALDGHEDNVAAKESNSFTPSSVIQPNDAGMGANCGLDSKINETIASSGTGVKEVDWSSFNSDLHFSNGHGTVSYSDFFNELGDSSGDLRANMGGSSGAALKNMDNVSEDTAGGFSSFTSLQHQEAQYYQSGMEQATDGLDLGSSQYWENLYPGWTYDSHTGQWHQLEGYDATTNTQDSFDTNAGPAADGFVTEPRSDLYYCQQMAQSVAGSIDKGCTVDSVSSWNQGSQGNVEYPAHMVFDPQYPGWYYDTITQEWQLLESYTTVNKPTSVDHTQQQSQSGIVATGDFSPEKNPSVYDKFEKMGDVRSQTLTRQDQVVGRPGSVGDYNQQNMKMWQPEAVAKTGAINFAESKDPYGSSYHVNNFADQQNQQMWLKPSGASTSFEQTSQSFNGNNGVVGFQGFVPAENFSQHHNQHKREPSQQIHFSPSYFDSQKSLNFSQQSLQSGTQFSSASIEGRSSAGHPPHALVTFGFGGKLIVMKDTNSAYGSQDAAGGVINIHNLMEVVTGKTDASSIGLGAHDYFYTLCQQSFPWSIGTDLSLKESDQTFPLKDKYRIKEALQCAQEGQLWGPALVLAAKLGDQFYGDTVKQMAVHQLVAGSPMRTLCLLIAGQPADIFSNTTNISSLPDVVNISQQPTQIGDSCTLNEWEENLAIIIANRTKDDELVIIHLGDCLWKEKGEVTAAHICYLVAEANFESHSDTARLCLIGADHWKYPRTYASPEAIQRTELFEYSRVLGNSQFVLLPFQPYKLIYAHMLAEVGKVSDALKYCQAILKCLKTGRAPEVETWKNLVSCLEERIRIHQQGGYTANLASAKLVGKLLNLFDTTAHRVVGGLPPPVPSTSHSSAQQNGHDRRKVGPRVSNSQSTMAMSSLMPSSSMEPINEWMGGSNRMTMPNRSISEPDFGKTPGKVDSSKDASSPDTQEKALVSGGSSRFSRFGSLLFKKTMGLVLKSRPDRQAKLGEKNKFYYDEKLKRWVEEGAETPAEEAALPPPPTTAAFQSRMPDHNSKDGTKIENLNINGVPKNKGPNPSEWNSGIPPIPPSSNQFSARGRMGVRSRYVDTFNKGGGNSANVFHSPSFTAAKPGVGSNAKFFVPTPVASGNEAVQTTGESMQEAVVTNENPSTSVENVTFPSPPTSSSMTMHRFPSMDRIRVMADVKSSLAPHSRRTASWSGSFSDVSNPSKMAETKPFGEAPGMPPSVHAPNVSSSMQFSVNESSGDDLQEVEL</sequence>
<evidence type="ECO:0000256" key="1">
    <source>
        <dbReference type="ARBA" id="ARBA00004240"/>
    </source>
</evidence>
<dbReference type="PANTHER" id="PTHR13402:SF6">
    <property type="entry name" value="SECRETORY 16, ISOFORM I"/>
    <property type="match status" value="1"/>
</dbReference>
<evidence type="ECO:0000313" key="11">
    <source>
        <dbReference type="Proteomes" id="UP000325577"/>
    </source>
</evidence>
<keyword evidence="6" id="KW-0333">Golgi apparatus</keyword>
<keyword evidence="4 6" id="KW-0256">Endoplasmic reticulum</keyword>
<dbReference type="Pfam" id="PF12932">
    <property type="entry name" value="Sec16"/>
    <property type="match status" value="1"/>
</dbReference>
<feature type="compositionally biased region" description="Polar residues" evidence="7">
    <location>
        <begin position="1196"/>
        <end position="1208"/>
    </location>
</feature>
<comment type="similarity">
    <text evidence="2 6">Belongs to the SEC16 family.</text>
</comment>
<feature type="domain" description="Sec16 central conserved" evidence="9">
    <location>
        <begin position="543"/>
        <end position="591"/>
    </location>
</feature>
<feature type="region of interest" description="Disordered" evidence="7">
    <location>
        <begin position="911"/>
        <end position="1008"/>
    </location>
</feature>
<dbReference type="GO" id="GO:0016192">
    <property type="term" value="P:vesicle-mediated transport"/>
    <property type="evidence" value="ECO:0007669"/>
    <property type="project" value="UniProtKB-KW"/>
</dbReference>
<evidence type="ECO:0000259" key="9">
    <source>
        <dbReference type="Pfam" id="PF12932"/>
    </source>
</evidence>
<feature type="region of interest" description="Disordered" evidence="7">
    <location>
        <begin position="1239"/>
        <end position="1303"/>
    </location>
</feature>
<feature type="compositionally biased region" description="Polar residues" evidence="7">
    <location>
        <begin position="1281"/>
        <end position="1293"/>
    </location>
</feature>
<dbReference type="InterPro" id="IPR024298">
    <property type="entry name" value="Sec16_Sec23-bd"/>
</dbReference>
<organism evidence="10 11">
    <name type="scientific">Nyssa sinensis</name>
    <dbReference type="NCBI Taxonomy" id="561372"/>
    <lineage>
        <taxon>Eukaryota</taxon>
        <taxon>Viridiplantae</taxon>
        <taxon>Streptophyta</taxon>
        <taxon>Embryophyta</taxon>
        <taxon>Tracheophyta</taxon>
        <taxon>Spermatophyta</taxon>
        <taxon>Magnoliopsida</taxon>
        <taxon>eudicotyledons</taxon>
        <taxon>Gunneridae</taxon>
        <taxon>Pentapetalae</taxon>
        <taxon>asterids</taxon>
        <taxon>Cornales</taxon>
        <taxon>Nyssaceae</taxon>
        <taxon>Nyssa</taxon>
    </lineage>
</organism>
<dbReference type="GO" id="GO:0015031">
    <property type="term" value="P:protein transport"/>
    <property type="evidence" value="ECO:0007669"/>
    <property type="project" value="UniProtKB-KW"/>
</dbReference>
<dbReference type="GO" id="GO:0070973">
    <property type="term" value="P:protein localization to endoplasmic reticulum exit site"/>
    <property type="evidence" value="ECO:0007669"/>
    <property type="project" value="TreeGrafter"/>
</dbReference>
<evidence type="ECO:0000313" key="10">
    <source>
        <dbReference type="EMBL" id="KAA8520477.1"/>
    </source>
</evidence>
<dbReference type="Pfam" id="PF12931">
    <property type="entry name" value="TPR_Sec16"/>
    <property type="match status" value="1"/>
</dbReference>
<proteinExistence type="inferred from homology"/>
<evidence type="ECO:0000256" key="5">
    <source>
        <dbReference type="ARBA" id="ARBA00022892"/>
    </source>
</evidence>
<keyword evidence="5 6" id="KW-0931">ER-Golgi transport</keyword>
<evidence type="ECO:0000256" key="4">
    <source>
        <dbReference type="ARBA" id="ARBA00022824"/>
    </source>
</evidence>
<name>A0A5J4ZTI6_9ASTE</name>